<evidence type="ECO:0000313" key="2">
    <source>
        <dbReference type="Proteomes" id="UP000467105"/>
    </source>
</evidence>
<proteinExistence type="predicted"/>
<evidence type="ECO:0000313" key="1">
    <source>
        <dbReference type="EMBL" id="BBZ43752.1"/>
    </source>
</evidence>
<keyword evidence="2" id="KW-1185">Reference proteome</keyword>
<organism evidence="1 2">
    <name type="scientific">Mycobacterium parmense</name>
    <dbReference type="NCBI Taxonomy" id="185642"/>
    <lineage>
        <taxon>Bacteria</taxon>
        <taxon>Bacillati</taxon>
        <taxon>Actinomycetota</taxon>
        <taxon>Actinomycetes</taxon>
        <taxon>Mycobacteriales</taxon>
        <taxon>Mycobacteriaceae</taxon>
        <taxon>Mycobacterium</taxon>
        <taxon>Mycobacterium simiae complex</taxon>
    </lineage>
</organism>
<protein>
    <submittedName>
        <fullName evidence="1">Uncharacterized protein</fullName>
    </submittedName>
</protein>
<gene>
    <name evidence="1" type="ORF">MPRM_10330</name>
</gene>
<name>A0A7I7YRG0_9MYCO</name>
<dbReference type="AlphaFoldDB" id="A0A7I7YRG0"/>
<dbReference type="EMBL" id="AP022614">
    <property type="protein sequence ID" value="BBZ43752.1"/>
    <property type="molecule type" value="Genomic_DNA"/>
</dbReference>
<reference evidence="1 2" key="1">
    <citation type="journal article" date="2019" name="Emerg. Microbes Infect.">
        <title>Comprehensive subspecies identification of 175 nontuberculous mycobacteria species based on 7547 genomic profiles.</title>
        <authorList>
            <person name="Matsumoto Y."/>
            <person name="Kinjo T."/>
            <person name="Motooka D."/>
            <person name="Nabeya D."/>
            <person name="Jung N."/>
            <person name="Uechi K."/>
            <person name="Horii T."/>
            <person name="Iida T."/>
            <person name="Fujita J."/>
            <person name="Nakamura S."/>
        </authorList>
    </citation>
    <scope>NUCLEOTIDE SEQUENCE [LARGE SCALE GENOMIC DNA]</scope>
    <source>
        <strain evidence="1 2">JCM 14742</strain>
    </source>
</reference>
<accession>A0A7I7YRG0</accession>
<sequence>MGLRSDGATRRRRLVVAVFAALSVFVALIAGSSLRPQLAASALPEPAVWTHQIAGAPTHLSPVQPDAMSHLSGRISAGSTPLDKKPFHSMWMTRGRPTSWEWLSPTADWSVLPMSFAPSRCEPGGTHSAAAVPAVGNLLAEFCLLRC</sequence>
<dbReference type="Proteomes" id="UP000467105">
    <property type="component" value="Chromosome"/>
</dbReference>